<dbReference type="SUPFAM" id="SSF56954">
    <property type="entry name" value="Outer membrane efflux proteins (OEP)"/>
    <property type="match status" value="1"/>
</dbReference>
<evidence type="ECO:0000313" key="10">
    <source>
        <dbReference type="Proteomes" id="UP000218627"/>
    </source>
</evidence>
<keyword evidence="10" id="KW-1185">Reference proteome</keyword>
<dbReference type="GO" id="GO:0009279">
    <property type="term" value="C:cell outer membrane"/>
    <property type="evidence" value="ECO:0007669"/>
    <property type="project" value="UniProtKB-SubCell"/>
</dbReference>
<dbReference type="OrthoDB" id="9791261at2"/>
<dbReference type="Pfam" id="PF02321">
    <property type="entry name" value="OEP"/>
    <property type="match status" value="1"/>
</dbReference>
<comment type="subcellular location">
    <subcellularLocation>
        <location evidence="1">Cell outer membrane</location>
    </subcellularLocation>
</comment>
<dbReference type="PANTHER" id="PTHR30026">
    <property type="entry name" value="OUTER MEMBRANE PROTEIN TOLC"/>
    <property type="match status" value="1"/>
</dbReference>
<accession>A0A285NWY1</accession>
<evidence type="ECO:0000313" key="9">
    <source>
        <dbReference type="EMBL" id="SNZ13975.1"/>
    </source>
</evidence>
<comment type="similarity">
    <text evidence="2">Belongs to the outer membrane factor (OMF) (TC 1.B.17) family.</text>
</comment>
<keyword evidence="8" id="KW-0175">Coiled coil</keyword>
<keyword evidence="3" id="KW-0813">Transport</keyword>
<protein>
    <submittedName>
        <fullName evidence="9">Outer membrane protein, cobalt-zinc-cadmium efflux system</fullName>
    </submittedName>
</protein>
<dbReference type="AlphaFoldDB" id="A0A285NWY1"/>
<dbReference type="EMBL" id="OBEN01000004">
    <property type="protein sequence ID" value="SNZ13975.1"/>
    <property type="molecule type" value="Genomic_DNA"/>
</dbReference>
<proteinExistence type="inferred from homology"/>
<dbReference type="Gene3D" id="1.20.1600.10">
    <property type="entry name" value="Outer membrane efflux proteins (OEP)"/>
    <property type="match status" value="1"/>
</dbReference>
<dbReference type="GO" id="GO:0015288">
    <property type="term" value="F:porin activity"/>
    <property type="evidence" value="ECO:0007669"/>
    <property type="project" value="TreeGrafter"/>
</dbReference>
<dbReference type="RefSeq" id="WP_096601803.1">
    <property type="nucleotide sequence ID" value="NZ_OBEN01000004.1"/>
</dbReference>
<dbReference type="InterPro" id="IPR003423">
    <property type="entry name" value="OMP_efflux"/>
</dbReference>
<evidence type="ECO:0000256" key="5">
    <source>
        <dbReference type="ARBA" id="ARBA00022692"/>
    </source>
</evidence>
<keyword evidence="6" id="KW-0472">Membrane</keyword>
<keyword evidence="4" id="KW-1134">Transmembrane beta strand</keyword>
<name>A0A285NWY1_9AQUI</name>
<evidence type="ECO:0000256" key="6">
    <source>
        <dbReference type="ARBA" id="ARBA00023136"/>
    </source>
</evidence>
<dbReference type="Proteomes" id="UP000218627">
    <property type="component" value="Unassembled WGS sequence"/>
</dbReference>
<reference evidence="10" key="1">
    <citation type="submission" date="2017-09" db="EMBL/GenBank/DDBJ databases">
        <authorList>
            <person name="Varghese N."/>
            <person name="Submissions S."/>
        </authorList>
    </citation>
    <scope>NUCLEOTIDE SEQUENCE [LARGE SCALE GENOMIC DNA]</scope>
    <source>
        <strain evidence="10">DSM 2913</strain>
    </source>
</reference>
<dbReference type="GO" id="GO:0015562">
    <property type="term" value="F:efflux transmembrane transporter activity"/>
    <property type="evidence" value="ECO:0007669"/>
    <property type="project" value="InterPro"/>
</dbReference>
<dbReference type="PANTHER" id="PTHR30026:SF20">
    <property type="entry name" value="OUTER MEMBRANE PROTEIN TOLC"/>
    <property type="match status" value="1"/>
</dbReference>
<sequence length="402" mass="46687">MKFIFVLLFVSFAFSEEISLFKAIKLLRDKNYDFKISLYEIKKSEGAYLQAGLFQNPTLSVNYTGLNFGKNILYDTGNTLLSARIDQPIELGGKREYRKLSAMYQLRSVGYQSEDLLRTLSLGLVSAYFQALSDRAYLEYIKQDMDEFEKILKIQEQKQKLGFLSLIELIKLQLYKTELEKALTQAMSNYKKDLKDFSFYLGGEDYEPTDVKDISKEANLEELIQRALKERESLKALKEQLRSVDYQIRLLKAYSIPDISVGVEYDAFGVKYKPGLGFGVSVSLPLFDRRQGDLLTAMALREQILTSIKREEGRIRKELSQAYEDYIANKKIYNNYTEKKQLMDELLERTKKAYLLGGISTLDFLDTLRTYRAFMNAFFQARYQYLQSYYTLEILGVGNYEG</sequence>
<evidence type="ECO:0000256" key="3">
    <source>
        <dbReference type="ARBA" id="ARBA00022448"/>
    </source>
</evidence>
<keyword evidence="7" id="KW-0998">Cell outer membrane</keyword>
<gene>
    <name evidence="9" type="ORF">SAMN06265353_0941</name>
</gene>
<evidence type="ECO:0000256" key="4">
    <source>
        <dbReference type="ARBA" id="ARBA00022452"/>
    </source>
</evidence>
<evidence type="ECO:0000256" key="7">
    <source>
        <dbReference type="ARBA" id="ARBA00023237"/>
    </source>
</evidence>
<evidence type="ECO:0000256" key="1">
    <source>
        <dbReference type="ARBA" id="ARBA00004442"/>
    </source>
</evidence>
<evidence type="ECO:0000256" key="8">
    <source>
        <dbReference type="SAM" id="Coils"/>
    </source>
</evidence>
<dbReference type="InterPro" id="IPR051906">
    <property type="entry name" value="TolC-like"/>
</dbReference>
<organism evidence="9 10">
    <name type="scientific">Hydrogenobacter hydrogenophilus</name>
    <dbReference type="NCBI Taxonomy" id="35835"/>
    <lineage>
        <taxon>Bacteria</taxon>
        <taxon>Pseudomonadati</taxon>
        <taxon>Aquificota</taxon>
        <taxon>Aquificia</taxon>
        <taxon>Aquificales</taxon>
        <taxon>Aquificaceae</taxon>
        <taxon>Hydrogenobacter</taxon>
    </lineage>
</organism>
<evidence type="ECO:0000256" key="2">
    <source>
        <dbReference type="ARBA" id="ARBA00007613"/>
    </source>
</evidence>
<dbReference type="GO" id="GO:1990281">
    <property type="term" value="C:efflux pump complex"/>
    <property type="evidence" value="ECO:0007669"/>
    <property type="project" value="TreeGrafter"/>
</dbReference>
<keyword evidence="5" id="KW-0812">Transmembrane</keyword>
<feature type="coiled-coil region" evidence="8">
    <location>
        <begin position="217"/>
        <end position="244"/>
    </location>
</feature>